<dbReference type="AlphaFoldDB" id="C9LFU9"/>
<evidence type="ECO:0000313" key="1">
    <source>
        <dbReference type="EMBL" id="EEX71558.1"/>
    </source>
</evidence>
<gene>
    <name evidence="1" type="ORF">GCWU000325_01088</name>
</gene>
<reference evidence="1" key="1">
    <citation type="submission" date="2009-09" db="EMBL/GenBank/DDBJ databases">
        <authorList>
            <person name="Weinstock G."/>
            <person name="Sodergren E."/>
            <person name="Clifton S."/>
            <person name="Fulton L."/>
            <person name="Fulton B."/>
            <person name="Courtney L."/>
            <person name="Fronick C."/>
            <person name="Harrison M."/>
            <person name="Strong C."/>
            <person name="Farmer C."/>
            <person name="Delahaunty K."/>
            <person name="Markovic C."/>
            <person name="Hall O."/>
            <person name="Minx P."/>
            <person name="Tomlinson C."/>
            <person name="Mitreva M."/>
            <person name="Nelson J."/>
            <person name="Hou S."/>
            <person name="Wollam A."/>
            <person name="Pepin K.H."/>
            <person name="Johnson M."/>
            <person name="Bhonagiri V."/>
            <person name="Nash W.E."/>
            <person name="Warren W."/>
            <person name="Chinwalla A."/>
            <person name="Mardis E.R."/>
            <person name="Wilson R.K."/>
        </authorList>
    </citation>
    <scope>NUCLEOTIDE SEQUENCE [LARGE SCALE GENOMIC DNA]</scope>
    <source>
        <strain evidence="1">ATCC 51259</strain>
    </source>
</reference>
<dbReference type="GeneID" id="84577486"/>
<dbReference type="STRING" id="626522.GCWU000325_01088"/>
<keyword evidence="2" id="KW-1185">Reference proteome</keyword>
<accession>C9LFU9</accession>
<proteinExistence type="predicted"/>
<dbReference type="EMBL" id="ACIJ02000018">
    <property type="protein sequence ID" value="EEX71558.1"/>
    <property type="molecule type" value="Genomic_DNA"/>
</dbReference>
<comment type="caution">
    <text evidence="1">The sequence shown here is derived from an EMBL/GenBank/DDBJ whole genome shotgun (WGS) entry which is preliminary data.</text>
</comment>
<dbReference type="Proteomes" id="UP000003460">
    <property type="component" value="Unassembled WGS sequence"/>
</dbReference>
<name>C9LFU9_9BACT</name>
<dbReference type="HOGENOM" id="CLU_2956870_0_0_10"/>
<protein>
    <submittedName>
        <fullName evidence="1">Uncharacterized protein</fullName>
    </submittedName>
</protein>
<dbReference type="RefSeq" id="WP_006254864.1">
    <property type="nucleotide sequence ID" value="NZ_GG700642.1"/>
</dbReference>
<sequence length="59" mass="6829">MSAEVYAHERKQNSCALQPFLSYMIENLEAQVSSFFQQQAKKGDFGQLTTYALLPQRRE</sequence>
<evidence type="ECO:0000313" key="2">
    <source>
        <dbReference type="Proteomes" id="UP000003460"/>
    </source>
</evidence>
<organism evidence="1 2">
    <name type="scientific">Alloprevotella tannerae ATCC 51259</name>
    <dbReference type="NCBI Taxonomy" id="626522"/>
    <lineage>
        <taxon>Bacteria</taxon>
        <taxon>Pseudomonadati</taxon>
        <taxon>Bacteroidota</taxon>
        <taxon>Bacteroidia</taxon>
        <taxon>Bacteroidales</taxon>
        <taxon>Prevotellaceae</taxon>
        <taxon>Alloprevotella</taxon>
    </lineage>
</organism>